<feature type="non-terminal residue" evidence="1">
    <location>
        <position position="112"/>
    </location>
</feature>
<organism evidence="1">
    <name type="scientific">Salmonella enterica subsp. enterica serovar Panama</name>
    <dbReference type="NCBI Taxonomy" id="29472"/>
    <lineage>
        <taxon>Bacteria</taxon>
        <taxon>Pseudomonadati</taxon>
        <taxon>Pseudomonadota</taxon>
        <taxon>Gammaproteobacteria</taxon>
        <taxon>Enterobacterales</taxon>
        <taxon>Enterobacteriaceae</taxon>
        <taxon>Salmonella</taxon>
    </lineage>
</organism>
<gene>
    <name evidence="1" type="ORF">CC707_25965</name>
</gene>
<protein>
    <submittedName>
        <fullName evidence="1">Uncharacterized protein</fullName>
    </submittedName>
</protein>
<feature type="non-terminal residue" evidence="1">
    <location>
        <position position="1"/>
    </location>
</feature>
<proteinExistence type="predicted"/>
<comment type="caution">
    <text evidence="1">The sequence shown here is derived from an EMBL/GenBank/DDBJ whole genome shotgun (WGS) entry which is preliminary data.</text>
</comment>
<dbReference type="AlphaFoldDB" id="A0A636GGL5"/>
<accession>A0A636GGL5</accession>
<evidence type="ECO:0000313" key="1">
    <source>
        <dbReference type="EMBL" id="EDI0274496.1"/>
    </source>
</evidence>
<reference evidence="1" key="1">
    <citation type="submission" date="2018-07" db="EMBL/GenBank/DDBJ databases">
        <authorList>
            <person name="Ashton P.M."/>
            <person name="Dallman T."/>
            <person name="Nair S."/>
            <person name="De Pinna E."/>
            <person name="Peters T."/>
            <person name="Grant K."/>
        </authorList>
    </citation>
    <scope>NUCLEOTIDE SEQUENCE</scope>
    <source>
        <strain evidence="1">333397</strain>
    </source>
</reference>
<name>A0A636GGL5_SALET</name>
<dbReference type="EMBL" id="AAMJPF010000123">
    <property type="protein sequence ID" value="EDI0274496.1"/>
    <property type="molecule type" value="Genomic_DNA"/>
</dbReference>
<sequence>PHIQEFVSVFNRIAPHENRWQVFSDFAHMAAAALYNAIHRDPTVEADYLRRVKRYSKEDAVQMSGLLAAVTDGLEFSPTDFLGQLLMTLELGNQYLGQYFTPYSVSYMMARM</sequence>